<dbReference type="RefSeq" id="WP_085495196.1">
    <property type="nucleotide sequence ID" value="NZ_FXAZ01000004.1"/>
</dbReference>
<dbReference type="Pfam" id="PF14559">
    <property type="entry name" value="TPR_19"/>
    <property type="match status" value="1"/>
</dbReference>
<dbReference type="OrthoDB" id="600613at2"/>
<dbReference type="AlphaFoldDB" id="A0A1X7L4J2"/>
<protein>
    <submittedName>
        <fullName evidence="5">Tetratricopeptide repeat-containing protein</fullName>
    </submittedName>
</protein>
<dbReference type="PANTHER" id="PTHR44943">
    <property type="entry name" value="CELLULOSE SYNTHASE OPERON PROTEIN C"/>
    <property type="match status" value="1"/>
</dbReference>
<dbReference type="SUPFAM" id="SSF48452">
    <property type="entry name" value="TPR-like"/>
    <property type="match status" value="1"/>
</dbReference>
<gene>
    <name evidence="5" type="ORF">SAMN06295960_2906</name>
</gene>
<evidence type="ECO:0000313" key="6">
    <source>
        <dbReference type="Proteomes" id="UP000193834"/>
    </source>
</evidence>
<feature type="region of interest" description="Disordered" evidence="4">
    <location>
        <begin position="151"/>
        <end position="204"/>
    </location>
</feature>
<sequence>MADQMSESTGHHAGNHTNLIAFPVDATAYADRAIKALERMHYDKALKYFRKAADCEPTDPIHQCNYAGALAEAGQFEQSNRILEHVVTELDPELTECYYYMANNCAYLEKFEAAEALLEHYLSMDPTGIYAEEAQEMLDMLHYEQQHPIMAKRGKTGESSEEEASSEKEQHVATLERLEEERESASNERKVDPSSLEDSDEQELQHATARQMLEDGRFNEAEQILLAILEADPDFLAARNNLALAYYYMGRFEEAQLTLRGVLERDAGNLHALCNLAIFERQAGHEDVVQEMIQVLSKTEPFHPEHSFKLATTMGILGEHEQAYRHLKRIVTRTAMREPSVYHYAAVAACHIGRYDEAARWWAVCRRLDAKSGIAAYYLEQLQRIRPGDTLTQMPSYHYRLPYDEESRRYQQALEHSGLGQQVDQEQSSTTELRSAWQQKVKRDPLVRSSLFWALRFGDLDTKLQAIEAISCLGDLEAQEALHVLLLDPDQELVAKQVSFYMLRRMGVSEAIQVELEGSIQSYGTTYLAEPIPEWDEAWGRVIEELRYQLEPHASLLMMYDAEMLWYNWLTKAYPDVPKLTKAGVWAAALEYIIMRQHHRSISYQEAAERYQVSAASVSRNVKRLMEETLVDSHQSSNRS</sequence>
<keyword evidence="2 3" id="KW-0802">TPR repeat</keyword>
<dbReference type="SMART" id="SM00028">
    <property type="entry name" value="TPR"/>
    <property type="match status" value="4"/>
</dbReference>
<dbReference type="Gene3D" id="1.25.40.10">
    <property type="entry name" value="Tetratricopeptide repeat domain"/>
    <property type="match status" value="2"/>
</dbReference>
<keyword evidence="6" id="KW-1185">Reference proteome</keyword>
<evidence type="ECO:0000256" key="4">
    <source>
        <dbReference type="SAM" id="MobiDB-lite"/>
    </source>
</evidence>
<accession>A0A1X7L4J2</accession>
<reference evidence="5 6" key="1">
    <citation type="submission" date="2017-04" db="EMBL/GenBank/DDBJ databases">
        <authorList>
            <person name="Afonso C.L."/>
            <person name="Miller P.J."/>
            <person name="Scott M.A."/>
            <person name="Spackman E."/>
            <person name="Goraichik I."/>
            <person name="Dimitrov K.M."/>
            <person name="Suarez D.L."/>
            <person name="Swayne D.E."/>
        </authorList>
    </citation>
    <scope>NUCLEOTIDE SEQUENCE [LARGE SCALE GENOMIC DNA]</scope>
    <source>
        <strain evidence="5 6">11</strain>
    </source>
</reference>
<proteinExistence type="predicted"/>
<evidence type="ECO:0000313" key="5">
    <source>
        <dbReference type="EMBL" id="SMG48162.1"/>
    </source>
</evidence>
<evidence type="ECO:0000256" key="2">
    <source>
        <dbReference type="ARBA" id="ARBA00022803"/>
    </source>
</evidence>
<dbReference type="EMBL" id="FXAZ01000004">
    <property type="protein sequence ID" value="SMG48162.1"/>
    <property type="molecule type" value="Genomic_DNA"/>
</dbReference>
<organism evidence="5 6">
    <name type="scientific">Paenibacillus aquistagni</name>
    <dbReference type="NCBI Taxonomy" id="1852522"/>
    <lineage>
        <taxon>Bacteria</taxon>
        <taxon>Bacillati</taxon>
        <taxon>Bacillota</taxon>
        <taxon>Bacilli</taxon>
        <taxon>Bacillales</taxon>
        <taxon>Paenibacillaceae</taxon>
        <taxon>Paenibacillus</taxon>
    </lineage>
</organism>
<evidence type="ECO:0000256" key="3">
    <source>
        <dbReference type="PROSITE-ProRule" id="PRU00339"/>
    </source>
</evidence>
<dbReference type="STRING" id="1852522.SAMN06295960_2906"/>
<dbReference type="Proteomes" id="UP000193834">
    <property type="component" value="Unassembled WGS sequence"/>
</dbReference>
<evidence type="ECO:0000256" key="1">
    <source>
        <dbReference type="ARBA" id="ARBA00022737"/>
    </source>
</evidence>
<keyword evidence="1" id="KW-0677">Repeat</keyword>
<feature type="repeat" description="TPR" evidence="3">
    <location>
        <begin position="26"/>
        <end position="59"/>
    </location>
</feature>
<dbReference type="PANTHER" id="PTHR44943:SF8">
    <property type="entry name" value="TPR REPEAT-CONTAINING PROTEIN MJ0263"/>
    <property type="match status" value="1"/>
</dbReference>
<dbReference type="InterPro" id="IPR051685">
    <property type="entry name" value="Ycf3/AcsC/BcsC/TPR_MFPF"/>
</dbReference>
<dbReference type="InterPro" id="IPR019734">
    <property type="entry name" value="TPR_rpt"/>
</dbReference>
<name>A0A1X7L4J2_9BACL</name>
<dbReference type="PROSITE" id="PS50005">
    <property type="entry name" value="TPR"/>
    <property type="match status" value="1"/>
</dbReference>
<dbReference type="InterPro" id="IPR011990">
    <property type="entry name" value="TPR-like_helical_dom_sf"/>
</dbReference>
<feature type="compositionally biased region" description="Basic and acidic residues" evidence="4">
    <location>
        <begin position="165"/>
        <end position="192"/>
    </location>
</feature>